<dbReference type="InterPro" id="IPR036167">
    <property type="entry name" value="tRNA_intron_Endo_cat-like_sf"/>
</dbReference>
<keyword evidence="2 4" id="KW-0819">tRNA processing</keyword>
<comment type="function">
    <text evidence="4">Constitutes one of the two catalytic subunit of the tRNA-splicing endonuclease complex, a complex responsible for identification and cleavage of the splice sites in pre-tRNA. It cleaves pre-tRNA at the 5'- and 3'-splice sites to release the intron. The products are an intron and two tRNA half-molecules bearing 2',3'-cyclic phosphate and 5'-OH termini. There are no conserved sequences at the splice sites, but the intron is invariably located at the same site in the gene, placing the splice sites an invariant distance from the constant structural features of the tRNA body.</text>
</comment>
<dbReference type="InterPro" id="IPR011856">
    <property type="entry name" value="tRNA_endonuc-like_dom_sf"/>
</dbReference>
<dbReference type="InterPro" id="IPR006676">
    <property type="entry name" value="tRNA_splic"/>
</dbReference>
<dbReference type="Pfam" id="PF01974">
    <property type="entry name" value="tRNA_int_endo"/>
    <property type="match status" value="1"/>
</dbReference>
<dbReference type="SUPFAM" id="SSF53032">
    <property type="entry name" value="tRNA-intron endonuclease catalytic domain-like"/>
    <property type="match status" value="1"/>
</dbReference>
<reference evidence="8" key="1">
    <citation type="submission" date="2023-08" db="EMBL/GenBank/DDBJ databases">
        <authorList>
            <person name="Alioto T."/>
            <person name="Alioto T."/>
            <person name="Gomez Garrido J."/>
        </authorList>
    </citation>
    <scope>NUCLEOTIDE SEQUENCE</scope>
</reference>
<dbReference type="GO" id="GO:0000214">
    <property type="term" value="C:tRNA-intron endonuclease complex"/>
    <property type="evidence" value="ECO:0007669"/>
    <property type="project" value="UniProtKB-UniRule"/>
</dbReference>
<keyword evidence="3 4" id="KW-0456">Lyase</keyword>
<evidence type="ECO:0000256" key="3">
    <source>
        <dbReference type="ARBA" id="ARBA00023239"/>
    </source>
</evidence>
<feature type="active site" evidence="5">
    <location>
        <position position="335"/>
    </location>
</feature>
<comment type="similarity">
    <text evidence="1 4">Belongs to the tRNA-intron endonuclease family.</text>
</comment>
<dbReference type="PANTHER" id="PTHR21227">
    <property type="entry name" value="TRNA-SPLICING ENDONUCLEASE SUBUNIT SEN2"/>
    <property type="match status" value="1"/>
</dbReference>
<feature type="active site" evidence="5">
    <location>
        <position position="386"/>
    </location>
</feature>
<dbReference type="Proteomes" id="UP001162480">
    <property type="component" value="Chromosome 23"/>
</dbReference>
<proteinExistence type="inferred from homology"/>
<evidence type="ECO:0000256" key="6">
    <source>
        <dbReference type="SAM" id="MobiDB-lite"/>
    </source>
</evidence>
<protein>
    <recommendedName>
        <fullName evidence="4">tRNA-splicing endonuclease subunit Sen2</fullName>
        <ecNumber evidence="4">4.6.1.16</ecNumber>
    </recommendedName>
</protein>
<evidence type="ECO:0000313" key="9">
    <source>
        <dbReference type="Proteomes" id="UP001162480"/>
    </source>
</evidence>
<feature type="active site" evidence="5">
    <location>
        <position position="343"/>
    </location>
</feature>
<accession>A0AA36BS83</accession>
<keyword evidence="9" id="KW-1185">Reference proteome</keyword>
<dbReference type="NCBIfam" id="TIGR00324">
    <property type="entry name" value="endA"/>
    <property type="match status" value="1"/>
</dbReference>
<evidence type="ECO:0000256" key="1">
    <source>
        <dbReference type="ARBA" id="ARBA00008078"/>
    </source>
</evidence>
<name>A0AA36BS83_OCTVU</name>
<dbReference type="GO" id="GO:0000379">
    <property type="term" value="P:tRNA-type intron splice site recognition and cleavage"/>
    <property type="evidence" value="ECO:0007669"/>
    <property type="project" value="TreeGrafter"/>
</dbReference>
<dbReference type="EMBL" id="OX597836">
    <property type="protein sequence ID" value="CAI9739645.1"/>
    <property type="molecule type" value="Genomic_DNA"/>
</dbReference>
<dbReference type="EC" id="4.6.1.16" evidence="4"/>
<dbReference type="GO" id="GO:0003676">
    <property type="term" value="F:nucleic acid binding"/>
    <property type="evidence" value="ECO:0007669"/>
    <property type="project" value="InterPro"/>
</dbReference>
<dbReference type="PIRSF" id="PIRSF011789">
    <property type="entry name" value="tRNA_splic_SEN2"/>
    <property type="match status" value="1"/>
</dbReference>
<dbReference type="Gene3D" id="3.40.1350.10">
    <property type="match status" value="1"/>
</dbReference>
<sequence length="441" mass="50912">MKRVNHQGISSSSRCEQIQLLKGHKIAKPHEQLTPMSQTMAIKIPVPRKKKWQKTEHSFTPFAPKSRKMGFYSGTLRGNHVVVEYSGDAYDLYTKGCFGKGSLSRSLPEFQNLQPVIDIPKDNELIQLKIMKLSRYFTHLKWKKCVSNDDLSILDDEDDDDPDDDGTGDAEHKVVPDEPTESSVGAKTDETITKYSKDTKPLSQVNKNIPLHPLCKIDEDAANVFVVDQRRLKSETVEDNSRRSTQWLPSLKQDPYSMGEVLLLIYEEAFFLTYGLGCLLVKDNQGNPLKISEMWKAFSKNRSDFLPNYIAYHYYRSQGWIPKPGIKFGCDFILYKDGQLFYHATYSVLVLMVEEGSLEEDPRWSVRNLDWMTLAGLDRMNEHVSKQLMFCYVIKPKDITEEELLSPNCISRFKVQEILMSRWISSQDREKKNEKLPEEFP</sequence>
<dbReference type="InterPro" id="IPR006677">
    <property type="entry name" value="tRNA_intron_Endonuc_cat-like"/>
</dbReference>
<evidence type="ECO:0000256" key="5">
    <source>
        <dbReference type="PIRSR" id="PIRSR011789-1"/>
    </source>
</evidence>
<evidence type="ECO:0000259" key="7">
    <source>
        <dbReference type="Pfam" id="PF01974"/>
    </source>
</evidence>
<evidence type="ECO:0000313" key="8">
    <source>
        <dbReference type="EMBL" id="CAI9739645.1"/>
    </source>
</evidence>
<gene>
    <name evidence="8" type="ORF">OCTVUL_1B017984</name>
</gene>
<evidence type="ECO:0000256" key="2">
    <source>
        <dbReference type="ARBA" id="ARBA00022694"/>
    </source>
</evidence>
<dbReference type="PANTHER" id="PTHR21227:SF0">
    <property type="entry name" value="TRNA-SPLICING ENDONUCLEASE SUBUNIT SEN2"/>
    <property type="match status" value="1"/>
</dbReference>
<dbReference type="AlphaFoldDB" id="A0AA36BS83"/>
<dbReference type="GO" id="GO:0005737">
    <property type="term" value="C:cytoplasm"/>
    <property type="evidence" value="ECO:0007669"/>
    <property type="project" value="TreeGrafter"/>
</dbReference>
<dbReference type="CDD" id="cd22363">
    <property type="entry name" value="tRNA-intron_lyase_C"/>
    <property type="match status" value="1"/>
</dbReference>
<feature type="region of interest" description="Disordered" evidence="6">
    <location>
        <begin position="153"/>
        <end position="189"/>
    </location>
</feature>
<feature type="compositionally biased region" description="Acidic residues" evidence="6">
    <location>
        <begin position="153"/>
        <end position="168"/>
    </location>
</feature>
<dbReference type="GO" id="GO:0000213">
    <property type="term" value="F:tRNA-intron lyase activity"/>
    <property type="evidence" value="ECO:0007669"/>
    <property type="project" value="UniProtKB-UniRule"/>
</dbReference>
<feature type="domain" description="tRNA intron endonuclease catalytic" evidence="7">
    <location>
        <begin position="305"/>
        <end position="400"/>
    </location>
</feature>
<evidence type="ECO:0000256" key="4">
    <source>
        <dbReference type="PIRNR" id="PIRNR011789"/>
    </source>
</evidence>
<dbReference type="InterPro" id="IPR016589">
    <property type="entry name" value="tRNA_splic_SEN2"/>
</dbReference>
<organism evidence="8 9">
    <name type="scientific">Octopus vulgaris</name>
    <name type="common">Common octopus</name>
    <dbReference type="NCBI Taxonomy" id="6645"/>
    <lineage>
        <taxon>Eukaryota</taxon>
        <taxon>Metazoa</taxon>
        <taxon>Spiralia</taxon>
        <taxon>Lophotrochozoa</taxon>
        <taxon>Mollusca</taxon>
        <taxon>Cephalopoda</taxon>
        <taxon>Coleoidea</taxon>
        <taxon>Octopodiformes</taxon>
        <taxon>Octopoda</taxon>
        <taxon>Incirrata</taxon>
        <taxon>Octopodidae</taxon>
        <taxon>Octopus</taxon>
    </lineage>
</organism>